<feature type="transmembrane region" description="Helical" evidence="6">
    <location>
        <begin position="347"/>
        <end position="365"/>
    </location>
</feature>
<dbReference type="PANTHER" id="PTHR11654">
    <property type="entry name" value="OLIGOPEPTIDE TRANSPORTER-RELATED"/>
    <property type="match status" value="1"/>
</dbReference>
<feature type="transmembrane region" description="Helical" evidence="6">
    <location>
        <begin position="510"/>
        <end position="535"/>
    </location>
</feature>
<keyword evidence="3 6" id="KW-0812">Transmembrane</keyword>
<comment type="similarity">
    <text evidence="2">Belongs to the major facilitator superfamily. Proton-dependent oligopeptide transporter (POT/PTR) (TC 2.A.17) family.</text>
</comment>
<keyword evidence="4 6" id="KW-1133">Transmembrane helix</keyword>
<dbReference type="OrthoDB" id="8904098at2759"/>
<feature type="transmembrane region" description="Helical" evidence="6">
    <location>
        <begin position="479"/>
        <end position="498"/>
    </location>
</feature>
<feature type="transmembrane region" description="Helical" evidence="6">
    <location>
        <begin position="201"/>
        <end position="222"/>
    </location>
</feature>
<reference evidence="8" key="1">
    <citation type="submission" date="2013-01" db="EMBL/GenBank/DDBJ databases">
        <title>Draft Genome Sequence of a Mulberry Tree, Morus notabilis C.K. Schneid.</title>
        <authorList>
            <person name="He N."/>
            <person name="Zhao S."/>
        </authorList>
    </citation>
    <scope>NUCLEOTIDE SEQUENCE</scope>
</reference>
<dbReference type="InterPro" id="IPR036259">
    <property type="entry name" value="MFS_trans_sf"/>
</dbReference>
<keyword evidence="8" id="KW-1185">Reference proteome</keyword>
<dbReference type="STRING" id="981085.W9RZP2"/>
<evidence type="ECO:0000256" key="1">
    <source>
        <dbReference type="ARBA" id="ARBA00004141"/>
    </source>
</evidence>
<evidence type="ECO:0000313" key="7">
    <source>
        <dbReference type="EMBL" id="EXC05014.1"/>
    </source>
</evidence>
<dbReference type="AlphaFoldDB" id="W9RZP2"/>
<feature type="transmembrane region" description="Helical" evidence="6">
    <location>
        <begin position="113"/>
        <end position="134"/>
    </location>
</feature>
<organism evidence="7 8">
    <name type="scientific">Morus notabilis</name>
    <dbReference type="NCBI Taxonomy" id="981085"/>
    <lineage>
        <taxon>Eukaryota</taxon>
        <taxon>Viridiplantae</taxon>
        <taxon>Streptophyta</taxon>
        <taxon>Embryophyta</taxon>
        <taxon>Tracheophyta</taxon>
        <taxon>Spermatophyta</taxon>
        <taxon>Magnoliopsida</taxon>
        <taxon>eudicotyledons</taxon>
        <taxon>Gunneridae</taxon>
        <taxon>Pentapetalae</taxon>
        <taxon>rosids</taxon>
        <taxon>fabids</taxon>
        <taxon>Rosales</taxon>
        <taxon>Moraceae</taxon>
        <taxon>Moreae</taxon>
        <taxon>Morus</taxon>
    </lineage>
</organism>
<protein>
    <submittedName>
        <fullName evidence="7">Peptide transporter</fullName>
    </submittedName>
</protein>
<keyword evidence="5 6" id="KW-0472">Membrane</keyword>
<name>W9RZP2_9ROSA</name>
<dbReference type="GO" id="GO:0016020">
    <property type="term" value="C:membrane"/>
    <property type="evidence" value="ECO:0007669"/>
    <property type="project" value="UniProtKB-SubCell"/>
</dbReference>
<dbReference type="PROSITE" id="PS01022">
    <property type="entry name" value="PTR2_1"/>
    <property type="match status" value="1"/>
</dbReference>
<dbReference type="Proteomes" id="UP000030645">
    <property type="component" value="Unassembled WGS sequence"/>
</dbReference>
<dbReference type="Pfam" id="PF00854">
    <property type="entry name" value="PTR2"/>
    <property type="match status" value="1"/>
</dbReference>
<feature type="transmembrane region" description="Helical" evidence="6">
    <location>
        <begin position="88"/>
        <end position="106"/>
    </location>
</feature>
<accession>W9RZP2</accession>
<dbReference type="InterPro" id="IPR018456">
    <property type="entry name" value="PTR2_symporter_CS"/>
</dbReference>
<gene>
    <name evidence="7" type="ORF">L484_019261</name>
</gene>
<feature type="transmembrane region" description="Helical" evidence="6">
    <location>
        <begin position="385"/>
        <end position="407"/>
    </location>
</feature>
<evidence type="ECO:0000256" key="6">
    <source>
        <dbReference type="SAM" id="Phobius"/>
    </source>
</evidence>
<evidence type="ECO:0000256" key="5">
    <source>
        <dbReference type="ARBA" id="ARBA00023136"/>
    </source>
</evidence>
<dbReference type="GO" id="GO:0006857">
    <property type="term" value="P:oligopeptide transport"/>
    <property type="evidence" value="ECO:0007669"/>
    <property type="project" value="InterPro"/>
</dbReference>
<feature type="transmembrane region" description="Helical" evidence="6">
    <location>
        <begin position="428"/>
        <end position="448"/>
    </location>
</feature>
<sequence>MGTLEDEKSLLEDGLLQTEGCGLYTGDGSVDINGEPVLKNNTGNWKACFFILGTETCERLTYYGISLNLVTYLTKKLHEGNASAARNISIWQGTCYLVPIIGAILADAYWGRYWTIAVSSAIYVIGMCVLALSVSVPALRPAECFGSVCSSSTVAQSAVLFFSLYLVALGTGGIKPCVSPFGADQFDDADSKERVKKASFFNWYFFTICSGALISSTFVVWIQDNVGWGLGFGVPAFFMGIAMVVFLSGTPLYRFQRPRGSPITRICQVLVASCRKWNLEVPTDISLLYGTQDRSSTVEGSSLSVHSDTLKFLDKAAVISDAEIRNGDFSNPWRLCTVNQVEELKTLVRLLPILATGIPVGAVYAQLSTMFVEQGMMMDTTIGSFSVPVASFASLDTIVILCLVPIYDRVIIPIVRRFTGKEKGLSALQRMGIGLFFLVLCMSVAAIVEVNRLRLARELDLVDKTVAVPLSIFWQMPQYLLVGITEMLFYIAQLELFYEESPNSMRSLCSALLLLSSSLGYYLSSFILIVVTYFTRNAGKSGWITDNLNEGHLDYYFWLLAGLSFLNLLVYIFCANKFKPKKGS</sequence>
<dbReference type="EMBL" id="KE345516">
    <property type="protein sequence ID" value="EXC05014.1"/>
    <property type="molecule type" value="Genomic_DNA"/>
</dbReference>
<evidence type="ECO:0000256" key="2">
    <source>
        <dbReference type="ARBA" id="ARBA00005982"/>
    </source>
</evidence>
<evidence type="ECO:0000313" key="8">
    <source>
        <dbReference type="Proteomes" id="UP000030645"/>
    </source>
</evidence>
<dbReference type="SUPFAM" id="SSF103473">
    <property type="entry name" value="MFS general substrate transporter"/>
    <property type="match status" value="1"/>
</dbReference>
<evidence type="ECO:0000256" key="3">
    <source>
        <dbReference type="ARBA" id="ARBA00022692"/>
    </source>
</evidence>
<dbReference type="KEGG" id="mnt:21402208"/>
<comment type="subcellular location">
    <subcellularLocation>
        <location evidence="1">Membrane</location>
        <topology evidence="1">Multi-pass membrane protein</topology>
    </subcellularLocation>
</comment>
<evidence type="ECO:0000256" key="4">
    <source>
        <dbReference type="ARBA" id="ARBA00022989"/>
    </source>
</evidence>
<feature type="transmembrane region" description="Helical" evidence="6">
    <location>
        <begin position="555"/>
        <end position="574"/>
    </location>
</feature>
<dbReference type="eggNOG" id="KOG1237">
    <property type="taxonomic scope" value="Eukaryota"/>
</dbReference>
<dbReference type="Gene3D" id="1.20.1250.20">
    <property type="entry name" value="MFS general substrate transporter like domains"/>
    <property type="match status" value="1"/>
</dbReference>
<dbReference type="GO" id="GO:0022857">
    <property type="term" value="F:transmembrane transporter activity"/>
    <property type="evidence" value="ECO:0007669"/>
    <property type="project" value="InterPro"/>
</dbReference>
<feature type="transmembrane region" description="Helical" evidence="6">
    <location>
        <begin position="228"/>
        <end position="249"/>
    </location>
</feature>
<dbReference type="InterPro" id="IPR000109">
    <property type="entry name" value="POT_fam"/>
</dbReference>
<proteinExistence type="inferred from homology"/>